<evidence type="ECO:0000256" key="1">
    <source>
        <dbReference type="SAM" id="SignalP"/>
    </source>
</evidence>
<dbReference type="GO" id="GO:0016757">
    <property type="term" value="F:glycosyltransferase activity"/>
    <property type="evidence" value="ECO:0007669"/>
    <property type="project" value="InterPro"/>
</dbReference>
<name>A0A7S0RGP0_9CHLO</name>
<organism evidence="2">
    <name type="scientific">Chlamydomonas leiostraca</name>
    <dbReference type="NCBI Taxonomy" id="1034604"/>
    <lineage>
        <taxon>Eukaryota</taxon>
        <taxon>Viridiplantae</taxon>
        <taxon>Chlorophyta</taxon>
        <taxon>core chlorophytes</taxon>
        <taxon>Chlorophyceae</taxon>
        <taxon>CS clade</taxon>
        <taxon>Chlamydomonadales</taxon>
        <taxon>Chlamydomonadaceae</taxon>
        <taxon>Chlamydomonas</taxon>
    </lineage>
</organism>
<accession>A0A7S0RGP0</accession>
<feature type="chain" id="PRO_5031402451" description="Glycosyltransferase" evidence="1">
    <location>
        <begin position="18"/>
        <end position="490"/>
    </location>
</feature>
<feature type="signal peptide" evidence="1">
    <location>
        <begin position="1"/>
        <end position="17"/>
    </location>
</feature>
<dbReference type="EMBL" id="HBFB01013719">
    <property type="protein sequence ID" value="CAD8676949.1"/>
    <property type="molecule type" value="Transcribed_RNA"/>
</dbReference>
<reference evidence="2" key="1">
    <citation type="submission" date="2021-01" db="EMBL/GenBank/DDBJ databases">
        <authorList>
            <person name="Corre E."/>
            <person name="Pelletier E."/>
            <person name="Niang G."/>
            <person name="Scheremetjew M."/>
            <person name="Finn R."/>
            <person name="Kale V."/>
            <person name="Holt S."/>
            <person name="Cochrane G."/>
            <person name="Meng A."/>
            <person name="Brown T."/>
            <person name="Cohen L."/>
        </authorList>
    </citation>
    <scope>NUCLEOTIDE SEQUENCE</scope>
    <source>
        <strain evidence="2">SAG 11-49</strain>
    </source>
</reference>
<dbReference type="AlphaFoldDB" id="A0A7S0RGP0"/>
<evidence type="ECO:0008006" key="3">
    <source>
        <dbReference type="Google" id="ProtNLM"/>
    </source>
</evidence>
<protein>
    <recommendedName>
        <fullName evidence="3">Glycosyltransferase</fullName>
    </recommendedName>
</protein>
<evidence type="ECO:0000313" key="2">
    <source>
        <dbReference type="EMBL" id="CAD8676949.1"/>
    </source>
</evidence>
<proteinExistence type="predicted"/>
<dbReference type="PANTHER" id="PTHR20961:SF38">
    <property type="entry name" value="PROTEIN O-LINKED-MANNOSE BETA-1,4-N-ACETYLGLUCOSAMINYLTRANSFERASE 2"/>
    <property type="match status" value="1"/>
</dbReference>
<sequence length="490" mass="55714">MLPLAVLLVLVWPSVLGGPYEQPRFVIPTWATPESFLSGPDDGYTSTIRTSPNYKVVHNAWWQAHRFYAFLRPEDMNKQDAVEDGLSTNQAIIRMPVANMGSFRDNLQIGYVPGNSLLVDFTFQTFADHLGHWAELMVPIYSMLRDGAWQKDVQLNGTSKASTIIDRVVTTNMNRHHGPWFSAVFQTALQPATQAGQSQPYIIDYADLETYHKLSWVVFENLLVVQDRYTHPQNRKGFAGSDHGDLWRYDRCERYVSHDYVVRFSQPHHGREFRQAIYARERLPAPQPWTPGQPPQLPRTITFLLQAGDDYPGITNHEEVFKMLQEVGGAHGMKARVMTLTPEASLGTHLAVAANTGVLVGRHSSAMAASLFMPPGSAVLELLPFKWEWAKVSMLYYNITQSIGDIHHFAWRANHYKWADFKNSSDRKYHTWTSEECHARECLLVHAKASMIVDLAAVKQMLLSKLPRILTGAPVEELREPWPLDTHSRP</sequence>
<dbReference type="PANTHER" id="PTHR20961">
    <property type="entry name" value="GLYCOSYLTRANSFERASE"/>
    <property type="match status" value="1"/>
</dbReference>
<gene>
    <name evidence="2" type="ORF">CLEI1391_LOCUS7718</name>
</gene>
<dbReference type="InterPro" id="IPR007657">
    <property type="entry name" value="Glycosyltransferase_61"/>
</dbReference>
<keyword evidence="1" id="KW-0732">Signal</keyword>